<dbReference type="Pfam" id="PF04389">
    <property type="entry name" value="Peptidase_M28"/>
    <property type="match status" value="1"/>
</dbReference>
<dbReference type="Gene3D" id="2.30.42.10">
    <property type="match status" value="1"/>
</dbReference>
<keyword evidence="1" id="KW-0732">Signal</keyword>
<proteinExistence type="predicted"/>
<evidence type="ECO:0000313" key="5">
    <source>
        <dbReference type="EMBL" id="PWB75881.1"/>
    </source>
</evidence>
<dbReference type="Pfam" id="PF13180">
    <property type="entry name" value="PDZ_2"/>
    <property type="match status" value="1"/>
</dbReference>
<evidence type="ECO:0000259" key="4">
    <source>
        <dbReference type="Pfam" id="PF13180"/>
    </source>
</evidence>
<reference evidence="5 6" key="1">
    <citation type="journal article" date="2018" name="ISME J.">
        <title>A methanotrophic archaeon couples anaerobic oxidation of methane to Fe(III) reduction.</title>
        <authorList>
            <person name="Cai C."/>
            <person name="Leu A.O."/>
            <person name="Xie G.J."/>
            <person name="Guo J."/>
            <person name="Feng Y."/>
            <person name="Zhao J.X."/>
            <person name="Tyson G.W."/>
            <person name="Yuan Z."/>
            <person name="Hu S."/>
        </authorList>
    </citation>
    <scope>NUCLEOTIDE SEQUENCE [LARGE SCALE GENOMIC DNA]</scope>
    <source>
        <strain evidence="5">FeB_12</strain>
    </source>
</reference>
<evidence type="ECO:0000259" key="3">
    <source>
        <dbReference type="Pfam" id="PF04389"/>
    </source>
</evidence>
<dbReference type="InterPro" id="IPR007484">
    <property type="entry name" value="Peptidase_M28"/>
</dbReference>
<dbReference type="SUPFAM" id="SSF50156">
    <property type="entry name" value="PDZ domain-like"/>
    <property type="match status" value="1"/>
</dbReference>
<evidence type="ECO:0000259" key="2">
    <source>
        <dbReference type="Pfam" id="PF02225"/>
    </source>
</evidence>
<evidence type="ECO:0000313" key="6">
    <source>
        <dbReference type="Proteomes" id="UP000250918"/>
    </source>
</evidence>
<dbReference type="PROSITE" id="PS51257">
    <property type="entry name" value="PROKAR_LIPOPROTEIN"/>
    <property type="match status" value="1"/>
</dbReference>
<dbReference type="PANTHER" id="PTHR12147">
    <property type="entry name" value="METALLOPEPTIDASE M28 FAMILY MEMBER"/>
    <property type="match status" value="1"/>
</dbReference>
<comment type="caution">
    <text evidence="5">The sequence shown here is derived from an EMBL/GenBank/DDBJ whole genome shotgun (WGS) entry which is preliminary data.</text>
</comment>
<dbReference type="InterPro" id="IPR001478">
    <property type="entry name" value="PDZ"/>
</dbReference>
<dbReference type="Proteomes" id="UP000250918">
    <property type="component" value="Unassembled WGS sequence"/>
</dbReference>
<dbReference type="InterPro" id="IPR003137">
    <property type="entry name" value="PA_domain"/>
</dbReference>
<organism evidence="5 6">
    <name type="scientific">candidate division GN15 bacterium</name>
    <dbReference type="NCBI Taxonomy" id="2072418"/>
    <lineage>
        <taxon>Bacteria</taxon>
        <taxon>candidate division GN15</taxon>
    </lineage>
</organism>
<dbReference type="Gene3D" id="3.40.630.10">
    <property type="entry name" value="Zn peptidases"/>
    <property type="match status" value="1"/>
</dbReference>
<name>A0A855X5V5_9BACT</name>
<feature type="signal peptide" evidence="1">
    <location>
        <begin position="1"/>
        <end position="20"/>
    </location>
</feature>
<feature type="chain" id="PRO_5032526106" description="M28 family peptidase" evidence="1">
    <location>
        <begin position="21"/>
        <end position="564"/>
    </location>
</feature>
<dbReference type="Gene3D" id="3.50.30.30">
    <property type="match status" value="1"/>
</dbReference>
<gene>
    <name evidence="5" type="ORF">C3F09_01855</name>
</gene>
<protein>
    <recommendedName>
        <fullName evidence="7">M28 family peptidase</fullName>
    </recommendedName>
</protein>
<dbReference type="PANTHER" id="PTHR12147:SF26">
    <property type="entry name" value="PEPTIDASE M28 DOMAIN-CONTAINING PROTEIN"/>
    <property type="match status" value="1"/>
</dbReference>
<dbReference type="InterPro" id="IPR045175">
    <property type="entry name" value="M28_fam"/>
</dbReference>
<feature type="domain" description="PDZ" evidence="4">
    <location>
        <begin position="493"/>
        <end position="562"/>
    </location>
</feature>
<dbReference type="GO" id="GO:0008235">
    <property type="term" value="F:metalloexopeptidase activity"/>
    <property type="evidence" value="ECO:0007669"/>
    <property type="project" value="InterPro"/>
</dbReference>
<dbReference type="Pfam" id="PF02225">
    <property type="entry name" value="PA"/>
    <property type="match status" value="1"/>
</dbReference>
<accession>A0A855X5V5</accession>
<feature type="domain" description="Peptidase M28" evidence="3">
    <location>
        <begin position="254"/>
        <end position="453"/>
    </location>
</feature>
<dbReference type="AlphaFoldDB" id="A0A855X5V5"/>
<dbReference type="InterPro" id="IPR036034">
    <property type="entry name" value="PDZ_sf"/>
</dbReference>
<feature type="domain" description="PA" evidence="2">
    <location>
        <begin position="139"/>
        <end position="226"/>
    </location>
</feature>
<dbReference type="SUPFAM" id="SSF53187">
    <property type="entry name" value="Zn-dependent exopeptidases"/>
    <property type="match status" value="1"/>
</dbReference>
<dbReference type="GO" id="GO:0006508">
    <property type="term" value="P:proteolysis"/>
    <property type="evidence" value="ECO:0007669"/>
    <property type="project" value="InterPro"/>
</dbReference>
<evidence type="ECO:0000256" key="1">
    <source>
        <dbReference type="SAM" id="SignalP"/>
    </source>
</evidence>
<sequence length="564" mass="61625">MRALWLTALVCLIASLACQAGQPYNFQPQALVQHIAVLASDSLEGREIGTIGEWKAARYIIGVFKEAGLRPAGSDGYLQPFEFIRKIDFGPDNRLAIDKKSLELGVDYVPLEQSASTQFSFTEIVPVGYGIRTEDSAYDDYAGKDVTGKAVLIKRFSPSAEQYPKVDFTRYNSWADKIRNAVDHKAAGIFFVTPPNEDDTLKPYGPMRVAPRDIPIIFVKRRALDRLGISVDSPSFASASGQTELIQVKDTGYNILGELPGASDTTIILGAHYDHLGWGAPGSRDTSSKPRIHPGADDNASGTAALLEMARYYASNPHRHSLLFAAFSGEEEGVLGSTYYVRHWTIDSSKVRMMLNMDMIGRLKDQQNGLAIFGVGTAAEFKPYFDSLKVDSIRLSFLEPGTGPSDQIAFYHSGIPVLHFFTGAHEDYHTASDTPDKIDYPGIVRVETLVSDVVNHFDSLGTPLTFQRTASSDQPKTRAEYKVTLGIMPDYTTPAKGLAVGGVSPNKSAEKAGIKKGDIVIKLGAIEIEDIYSYMSALSKFNKGDTTTVVIVRATDTLSFPVTF</sequence>
<dbReference type="EMBL" id="PQAP01000007">
    <property type="protein sequence ID" value="PWB75881.1"/>
    <property type="molecule type" value="Genomic_DNA"/>
</dbReference>
<evidence type="ECO:0008006" key="7">
    <source>
        <dbReference type="Google" id="ProtNLM"/>
    </source>
</evidence>
<dbReference type="SUPFAM" id="SSF52025">
    <property type="entry name" value="PA domain"/>
    <property type="match status" value="1"/>
</dbReference>
<dbReference type="InterPro" id="IPR046450">
    <property type="entry name" value="PA_dom_sf"/>
</dbReference>